<feature type="compositionally biased region" description="Basic and acidic residues" evidence="11">
    <location>
        <begin position="550"/>
        <end position="560"/>
    </location>
</feature>
<dbReference type="eggNOG" id="COG5000">
    <property type="taxonomic scope" value="Bacteria"/>
</dbReference>
<dbReference type="Gene3D" id="1.10.287.950">
    <property type="entry name" value="Methyl-accepting chemotaxis protein"/>
    <property type="match status" value="1"/>
</dbReference>
<dbReference type="SUPFAM" id="SSF55785">
    <property type="entry name" value="PYP-like sensor domain (PAS domain)"/>
    <property type="match status" value="1"/>
</dbReference>
<evidence type="ECO:0000259" key="13">
    <source>
        <dbReference type="PROSITE" id="PS50111"/>
    </source>
</evidence>
<evidence type="ECO:0000256" key="10">
    <source>
        <dbReference type="PROSITE-ProRule" id="PRU00284"/>
    </source>
</evidence>
<keyword evidence="16" id="KW-1185">Reference proteome</keyword>
<evidence type="ECO:0000256" key="6">
    <source>
        <dbReference type="ARBA" id="ARBA00022840"/>
    </source>
</evidence>
<feature type="region of interest" description="Disordered" evidence="11">
    <location>
        <begin position="829"/>
        <end position="848"/>
    </location>
</feature>
<dbReference type="GO" id="GO:0016301">
    <property type="term" value="F:kinase activity"/>
    <property type="evidence" value="ECO:0007669"/>
    <property type="project" value="UniProtKB-KW"/>
</dbReference>
<dbReference type="GO" id="GO:0006935">
    <property type="term" value="P:chemotaxis"/>
    <property type="evidence" value="ECO:0007669"/>
    <property type="project" value="InterPro"/>
</dbReference>
<dbReference type="GO" id="GO:0005524">
    <property type="term" value="F:ATP binding"/>
    <property type="evidence" value="ECO:0007669"/>
    <property type="project" value="UniProtKB-KW"/>
</dbReference>
<evidence type="ECO:0000256" key="5">
    <source>
        <dbReference type="ARBA" id="ARBA00022777"/>
    </source>
</evidence>
<dbReference type="PRINTS" id="PR00260">
    <property type="entry name" value="CHEMTRNSDUCR"/>
</dbReference>
<dbReference type="InterPro" id="IPR033462">
    <property type="entry name" value="Cache_3-Cache_2"/>
</dbReference>
<dbReference type="InterPro" id="IPR035965">
    <property type="entry name" value="PAS-like_dom_sf"/>
</dbReference>
<feature type="region of interest" description="Disordered" evidence="11">
    <location>
        <begin position="545"/>
        <end position="585"/>
    </location>
</feature>
<evidence type="ECO:0000313" key="15">
    <source>
        <dbReference type="EMBL" id="EGJ50221.1"/>
    </source>
</evidence>
<evidence type="ECO:0000256" key="2">
    <source>
        <dbReference type="ARBA" id="ARBA00022553"/>
    </source>
</evidence>
<dbReference type="SMART" id="SM00283">
    <property type="entry name" value="MA"/>
    <property type="match status" value="1"/>
</dbReference>
<dbReference type="NCBIfam" id="TIGR00229">
    <property type="entry name" value="sensory_box"/>
    <property type="match status" value="1"/>
</dbReference>
<dbReference type="Proteomes" id="UP000007844">
    <property type="component" value="Chromosome"/>
</dbReference>
<evidence type="ECO:0000256" key="11">
    <source>
        <dbReference type="SAM" id="MobiDB-lite"/>
    </source>
</evidence>
<dbReference type="EMBL" id="CP003221">
    <property type="protein sequence ID" value="EGJ50221.1"/>
    <property type="molecule type" value="Genomic_DNA"/>
</dbReference>
<dbReference type="HOGENOM" id="CLU_000445_107_19_7"/>
<dbReference type="PANTHER" id="PTHR32089">
    <property type="entry name" value="METHYL-ACCEPTING CHEMOTAXIS PROTEIN MCPB"/>
    <property type="match status" value="1"/>
</dbReference>
<feature type="transmembrane region" description="Helical" evidence="12">
    <location>
        <begin position="318"/>
        <end position="340"/>
    </location>
</feature>
<keyword evidence="12" id="KW-0472">Membrane</keyword>
<keyword evidence="4" id="KW-0547">Nucleotide-binding</keyword>
<keyword evidence="2" id="KW-0597">Phosphoprotein</keyword>
<dbReference type="PROSITE" id="PS50885">
    <property type="entry name" value="HAMP"/>
    <property type="match status" value="1"/>
</dbReference>
<evidence type="ECO:0000256" key="3">
    <source>
        <dbReference type="ARBA" id="ARBA00022679"/>
    </source>
</evidence>
<dbReference type="SMART" id="SM00304">
    <property type="entry name" value="HAMP"/>
    <property type="match status" value="2"/>
</dbReference>
<evidence type="ECO:0000313" key="16">
    <source>
        <dbReference type="Proteomes" id="UP000007844"/>
    </source>
</evidence>
<dbReference type="CDD" id="cd06225">
    <property type="entry name" value="HAMP"/>
    <property type="match status" value="1"/>
</dbReference>
<keyword evidence="5" id="KW-0418">Kinase</keyword>
<dbReference type="InterPro" id="IPR004089">
    <property type="entry name" value="MCPsignal_dom"/>
</dbReference>
<evidence type="ECO:0000256" key="1">
    <source>
        <dbReference type="ARBA" id="ARBA00004370"/>
    </source>
</evidence>
<dbReference type="AlphaFoldDB" id="F3Z2Q4"/>
<gene>
    <name evidence="15" type="ORF">Desaf_1891</name>
</gene>
<dbReference type="Pfam" id="PF00015">
    <property type="entry name" value="MCPsignal"/>
    <property type="match status" value="1"/>
</dbReference>
<dbReference type="SUPFAM" id="SSF103190">
    <property type="entry name" value="Sensory domain-like"/>
    <property type="match status" value="1"/>
</dbReference>
<dbReference type="RefSeq" id="WP_014259974.1">
    <property type="nucleotide sequence ID" value="NC_016629.1"/>
</dbReference>
<dbReference type="InterPro" id="IPR003660">
    <property type="entry name" value="HAMP_dom"/>
</dbReference>
<keyword evidence="8 10" id="KW-0807">Transducer</keyword>
<dbReference type="PROSITE" id="PS50111">
    <property type="entry name" value="CHEMOTAXIS_TRANSDUC_2"/>
    <property type="match status" value="1"/>
</dbReference>
<evidence type="ECO:0000256" key="9">
    <source>
        <dbReference type="ARBA" id="ARBA00029447"/>
    </source>
</evidence>
<dbReference type="Gene3D" id="3.30.450.20">
    <property type="entry name" value="PAS domain"/>
    <property type="match status" value="2"/>
</dbReference>
<dbReference type="STRING" id="690850.Desaf_1891"/>
<dbReference type="SUPFAM" id="SSF58104">
    <property type="entry name" value="Methyl-accepting chemotaxis protein (MCP) signaling domain"/>
    <property type="match status" value="1"/>
</dbReference>
<evidence type="ECO:0000256" key="8">
    <source>
        <dbReference type="ARBA" id="ARBA00023224"/>
    </source>
</evidence>
<protein>
    <submittedName>
        <fullName evidence="15">Methyl-accepting chemotaxis sensory transducer with Pas/Pac sensor</fullName>
    </submittedName>
</protein>
<sequence>MANTLGFRQKLTLGSLTIVLATVLCMAAVTFVQTRAGYTRKGHETLRSVAGTLLETVSLQHALNLDKIASDLKVMDMTFRSSGFPSFNGLVLAELNLTDQVTGAREAGALRGLQLGSGFMHESTEFVDKVRDLSGVSASVLQHDGQRLVRVSTNIVGMRGESAQGLYIPAGHEVFEAVVSGKTFQGVVRIQGELYQAAYMPFLDTRDEVIGALEVCRRIVTPELSASLTKVNVNGRGYTYVVSDDGRTLIHPDRAVLGADLHSKAFGAALLAAPDGLFTYEDAGVVCEAYVSSFEPWGVRLVTTATNGELMEGVNRQVLVALLVSAALSLAVAGLVMWFTSRQTMAPMTRLAELAREVAAGNFDYSFEYAASDAIGETVGAVKSMVRELKHELGFSRGVLESVVVPCAVVDLDNRLTHVNQSAVDILGHEGEASKYLGMSLAEFAFRDGNRRTLSQDAMDKRRQLQWEIEIPVEERGMPVHLRVVSTPIYDLDKQLIGAMSIWVDLTEERLQHGLVQEQNRRIADAASRAREISDQVARRVEQLGQAIGRSRDGAREQESRASQAATAMEEMSASVSEVARSATGASGLSERTRLLAEEGVAVVKQSERVMDEVAGQASTLAKDMADLGRQAQDIGKVLGVISDIADQTNLLALNAAIEAARAGEAGRGFAVVADEVRKLAEKTMTATREVGGYITSIQASARKNMTGTEAANASLSQGNELVRRTGQALSDILRMAQETADQVRVIASAAEQQSLASTQVAQSTEAVDRIAGETARAMEQSARSVSELGGLVHDLEAVMRDMRDGQEGSQVADASGADIDAAIWGASQVAGSGPGRVEQAGKDFQRG</sequence>
<dbReference type="Pfam" id="PF00989">
    <property type="entry name" value="PAS"/>
    <property type="match status" value="1"/>
</dbReference>
<proteinExistence type="inferred from homology"/>
<keyword evidence="6" id="KW-0067">ATP-binding</keyword>
<evidence type="ECO:0000256" key="4">
    <source>
        <dbReference type="ARBA" id="ARBA00022741"/>
    </source>
</evidence>
<dbReference type="InterPro" id="IPR004090">
    <property type="entry name" value="Chemotax_Me-accpt_rcpt"/>
</dbReference>
<dbReference type="Pfam" id="PF17201">
    <property type="entry name" value="Cache_3-Cache_2"/>
    <property type="match status" value="1"/>
</dbReference>
<dbReference type="GO" id="GO:0000160">
    <property type="term" value="P:phosphorelay signal transduction system"/>
    <property type="evidence" value="ECO:0007669"/>
    <property type="project" value="UniProtKB-KW"/>
</dbReference>
<feature type="domain" description="HAMP" evidence="14">
    <location>
        <begin position="342"/>
        <end position="394"/>
    </location>
</feature>
<evidence type="ECO:0000256" key="12">
    <source>
        <dbReference type="SAM" id="Phobius"/>
    </source>
</evidence>
<dbReference type="PANTHER" id="PTHR32089:SF112">
    <property type="entry name" value="LYSOZYME-LIKE PROTEIN-RELATED"/>
    <property type="match status" value="1"/>
</dbReference>
<name>F3Z2Q4_DESAF</name>
<comment type="subcellular location">
    <subcellularLocation>
        <location evidence="1">Membrane</location>
    </subcellularLocation>
</comment>
<organism evidence="15 16">
    <name type="scientific">Desulfocurvibacter africanus subsp. africanus str. Walvis Bay</name>
    <dbReference type="NCBI Taxonomy" id="690850"/>
    <lineage>
        <taxon>Bacteria</taxon>
        <taxon>Pseudomonadati</taxon>
        <taxon>Thermodesulfobacteriota</taxon>
        <taxon>Desulfovibrionia</taxon>
        <taxon>Desulfovibrionales</taxon>
        <taxon>Desulfovibrionaceae</taxon>
        <taxon>Desulfocurvibacter</taxon>
    </lineage>
</organism>
<accession>F3Z2Q4</accession>
<feature type="domain" description="Methyl-accepting transducer" evidence="13">
    <location>
        <begin position="533"/>
        <end position="769"/>
    </location>
</feature>
<dbReference type="GO" id="GO:0004888">
    <property type="term" value="F:transmembrane signaling receptor activity"/>
    <property type="evidence" value="ECO:0007669"/>
    <property type="project" value="InterPro"/>
</dbReference>
<dbReference type="eggNOG" id="COG0840">
    <property type="taxonomic scope" value="Bacteria"/>
</dbReference>
<comment type="similarity">
    <text evidence="9">Belongs to the methyl-accepting chemotaxis (MCP) protein family.</text>
</comment>
<keyword evidence="3" id="KW-0808">Transferase</keyword>
<evidence type="ECO:0000259" key="14">
    <source>
        <dbReference type="PROSITE" id="PS50885"/>
    </source>
</evidence>
<dbReference type="InterPro" id="IPR013767">
    <property type="entry name" value="PAS_fold"/>
</dbReference>
<keyword evidence="12" id="KW-0812">Transmembrane</keyword>
<keyword evidence="7" id="KW-0902">Two-component regulatory system</keyword>
<dbReference type="CDD" id="cd11386">
    <property type="entry name" value="MCP_signal"/>
    <property type="match status" value="1"/>
</dbReference>
<reference evidence="15 16" key="1">
    <citation type="journal article" date="2011" name="J. Bacteriol.">
        <title>Genome sequence of the mercury-methylating and pleomorphic Desulfovibrio africanus Strain Walvis Bay.</title>
        <authorList>
            <person name="Brown S.D."/>
            <person name="Wall J.D."/>
            <person name="Kucken A.M."/>
            <person name="Gilmour C.C."/>
            <person name="Podar M."/>
            <person name="Brandt C.C."/>
            <person name="Teshima H."/>
            <person name="Detter J.C."/>
            <person name="Han C.S."/>
            <person name="Land M.L."/>
            <person name="Lucas S."/>
            <person name="Han J."/>
            <person name="Pennacchio L."/>
            <person name="Nolan M."/>
            <person name="Pitluck S."/>
            <person name="Woyke T."/>
            <person name="Goodwin L."/>
            <person name="Palumbo A.V."/>
            <person name="Elias D.A."/>
        </authorList>
    </citation>
    <scope>NUCLEOTIDE SEQUENCE [LARGE SCALE GENOMIC DNA]</scope>
    <source>
        <strain evidence="15 16">Walvis Bay</strain>
    </source>
</reference>
<dbReference type="InterPro" id="IPR000014">
    <property type="entry name" value="PAS"/>
</dbReference>
<dbReference type="InterPro" id="IPR029151">
    <property type="entry name" value="Sensor-like_sf"/>
</dbReference>
<keyword evidence="12" id="KW-1133">Transmembrane helix</keyword>
<dbReference type="KEGG" id="daf:Desaf_1891"/>
<dbReference type="GO" id="GO:0006355">
    <property type="term" value="P:regulation of DNA-templated transcription"/>
    <property type="evidence" value="ECO:0007669"/>
    <property type="project" value="InterPro"/>
</dbReference>
<dbReference type="Gene3D" id="1.10.8.500">
    <property type="entry name" value="HAMP domain in histidine kinase"/>
    <property type="match status" value="1"/>
</dbReference>
<dbReference type="Pfam" id="PF00672">
    <property type="entry name" value="HAMP"/>
    <property type="match status" value="1"/>
</dbReference>
<dbReference type="CDD" id="cd00130">
    <property type="entry name" value="PAS"/>
    <property type="match status" value="1"/>
</dbReference>
<dbReference type="GO" id="GO:0016020">
    <property type="term" value="C:membrane"/>
    <property type="evidence" value="ECO:0007669"/>
    <property type="project" value="UniProtKB-SubCell"/>
</dbReference>
<evidence type="ECO:0000256" key="7">
    <source>
        <dbReference type="ARBA" id="ARBA00023012"/>
    </source>
</evidence>